<dbReference type="AlphaFoldDB" id="A0A7G7G852"/>
<name>A0A7G7G852_9BACT</name>
<dbReference type="Proteomes" id="UP000515237">
    <property type="component" value="Chromosome"/>
</dbReference>
<accession>A0A7G7G852</accession>
<dbReference type="KEGG" id="aswu:HUW51_11595"/>
<protein>
    <submittedName>
        <fullName evidence="1">Uncharacterized protein</fullName>
    </submittedName>
</protein>
<gene>
    <name evidence="1" type="ORF">HUW51_11595</name>
</gene>
<dbReference type="RefSeq" id="WP_185274188.1">
    <property type="nucleotide sequence ID" value="NZ_CP055156.1"/>
</dbReference>
<dbReference type="EMBL" id="CP055156">
    <property type="protein sequence ID" value="QNF33336.1"/>
    <property type="molecule type" value="Genomic_DNA"/>
</dbReference>
<keyword evidence="2" id="KW-1185">Reference proteome</keyword>
<organism evidence="1 2">
    <name type="scientific">Adhaeribacter swui</name>
    <dbReference type="NCBI Taxonomy" id="2086471"/>
    <lineage>
        <taxon>Bacteria</taxon>
        <taxon>Pseudomonadati</taxon>
        <taxon>Bacteroidota</taxon>
        <taxon>Cytophagia</taxon>
        <taxon>Cytophagales</taxon>
        <taxon>Hymenobacteraceae</taxon>
        <taxon>Adhaeribacter</taxon>
    </lineage>
</organism>
<proteinExistence type="predicted"/>
<evidence type="ECO:0000313" key="1">
    <source>
        <dbReference type="EMBL" id="QNF33336.1"/>
    </source>
</evidence>
<sequence>MEFISLTLFVLFLVLLHKKASMFGLAARLEPVPLKPSFSNQKVDFKKKPMLDF</sequence>
<reference evidence="1 2" key="1">
    <citation type="journal article" date="2018" name="Int. J. Syst. Evol. Microbiol.">
        <title>Adhaeribacter swui sp. nov., isolated from wet mud.</title>
        <authorList>
            <person name="Kim D.U."/>
            <person name="Kim K.W."/>
            <person name="Kang M.S."/>
            <person name="Kim J.Y."/>
            <person name="Jang J.H."/>
            <person name="Kim M.K."/>
        </authorList>
    </citation>
    <scope>NUCLEOTIDE SEQUENCE [LARGE SCALE GENOMIC DNA]</scope>
    <source>
        <strain evidence="1 2">KCTC 52873</strain>
    </source>
</reference>
<evidence type="ECO:0000313" key="2">
    <source>
        <dbReference type="Proteomes" id="UP000515237"/>
    </source>
</evidence>